<organism evidence="1 2">
    <name type="scientific">Hibiscus sabdariffa</name>
    <name type="common">roselle</name>
    <dbReference type="NCBI Taxonomy" id="183260"/>
    <lineage>
        <taxon>Eukaryota</taxon>
        <taxon>Viridiplantae</taxon>
        <taxon>Streptophyta</taxon>
        <taxon>Embryophyta</taxon>
        <taxon>Tracheophyta</taxon>
        <taxon>Spermatophyta</taxon>
        <taxon>Magnoliopsida</taxon>
        <taxon>eudicotyledons</taxon>
        <taxon>Gunneridae</taxon>
        <taxon>Pentapetalae</taxon>
        <taxon>rosids</taxon>
        <taxon>malvids</taxon>
        <taxon>Malvales</taxon>
        <taxon>Malvaceae</taxon>
        <taxon>Malvoideae</taxon>
        <taxon>Hibiscus</taxon>
    </lineage>
</organism>
<proteinExistence type="predicted"/>
<comment type="caution">
    <text evidence="1">The sequence shown here is derived from an EMBL/GenBank/DDBJ whole genome shotgun (WGS) entry which is preliminary data.</text>
</comment>
<name>A0ABR2RH83_9ROSI</name>
<evidence type="ECO:0000313" key="2">
    <source>
        <dbReference type="Proteomes" id="UP001396334"/>
    </source>
</evidence>
<protein>
    <submittedName>
        <fullName evidence="1">Uncharacterized protein</fullName>
    </submittedName>
</protein>
<dbReference type="Proteomes" id="UP001396334">
    <property type="component" value="Unassembled WGS sequence"/>
</dbReference>
<sequence length="79" mass="9224">MVHNKLVAFIYSVVGVRRSVDEGSNNSSGWICGVERKNCPICRFSVGEEERFQFHTREAFPQDRYNMWIWFSSFPIAGF</sequence>
<accession>A0ABR2RH83</accession>
<gene>
    <name evidence="1" type="ORF">V6N11_040359</name>
</gene>
<reference evidence="1 2" key="1">
    <citation type="journal article" date="2024" name="G3 (Bethesda)">
        <title>Genome assembly of Hibiscus sabdariffa L. provides insights into metabolisms of medicinal natural products.</title>
        <authorList>
            <person name="Kim T."/>
        </authorList>
    </citation>
    <scope>NUCLEOTIDE SEQUENCE [LARGE SCALE GENOMIC DNA]</scope>
    <source>
        <strain evidence="1">TK-2024</strain>
        <tissue evidence="1">Old leaves</tissue>
    </source>
</reference>
<dbReference type="EMBL" id="JBBPBN010000022">
    <property type="protein sequence ID" value="KAK9012297.1"/>
    <property type="molecule type" value="Genomic_DNA"/>
</dbReference>
<evidence type="ECO:0000313" key="1">
    <source>
        <dbReference type="EMBL" id="KAK9012297.1"/>
    </source>
</evidence>
<keyword evidence="2" id="KW-1185">Reference proteome</keyword>